<keyword evidence="6" id="KW-0472">Membrane</keyword>
<dbReference type="GO" id="GO:0051301">
    <property type="term" value="P:cell division"/>
    <property type="evidence" value="ECO:0007669"/>
    <property type="project" value="UniProtKB-KW"/>
</dbReference>
<dbReference type="PANTHER" id="PTHR37820:SF1">
    <property type="entry name" value="CELL DIVISION PROTEIN FTSQ"/>
    <property type="match status" value="1"/>
</dbReference>
<feature type="transmembrane region" description="Helical" evidence="6">
    <location>
        <begin position="20"/>
        <end position="40"/>
    </location>
</feature>
<evidence type="ECO:0000313" key="8">
    <source>
        <dbReference type="EMBL" id="OQB73607.1"/>
    </source>
</evidence>
<keyword evidence="3 6" id="KW-0812">Transmembrane</keyword>
<dbReference type="InterPro" id="IPR050487">
    <property type="entry name" value="FtsQ_DivIB"/>
</dbReference>
<dbReference type="Proteomes" id="UP000485562">
    <property type="component" value="Unassembled WGS sequence"/>
</dbReference>
<dbReference type="Pfam" id="PF08478">
    <property type="entry name" value="POTRA_1"/>
    <property type="match status" value="1"/>
</dbReference>
<dbReference type="GO" id="GO:0005886">
    <property type="term" value="C:plasma membrane"/>
    <property type="evidence" value="ECO:0007669"/>
    <property type="project" value="TreeGrafter"/>
</dbReference>
<evidence type="ECO:0000259" key="7">
    <source>
        <dbReference type="Pfam" id="PF08478"/>
    </source>
</evidence>
<keyword evidence="4 6" id="KW-1133">Transmembrane helix</keyword>
<dbReference type="InterPro" id="IPR013685">
    <property type="entry name" value="POTRA_FtsQ_type"/>
</dbReference>
<protein>
    <submittedName>
        <fullName evidence="8">Cell division protein FtsQ</fullName>
    </submittedName>
</protein>
<accession>A0A1V6C9P4</accession>
<organism evidence="8">
    <name type="scientific">candidate division TA06 bacterium ADurb.Bin131</name>
    <dbReference type="NCBI Taxonomy" id="1852827"/>
    <lineage>
        <taxon>Bacteria</taxon>
        <taxon>Bacteria division TA06</taxon>
    </lineage>
</organism>
<dbReference type="EMBL" id="MWDQ01000073">
    <property type="protein sequence ID" value="OQB73607.1"/>
    <property type="molecule type" value="Genomic_DNA"/>
</dbReference>
<evidence type="ECO:0000256" key="2">
    <source>
        <dbReference type="ARBA" id="ARBA00022618"/>
    </source>
</evidence>
<evidence type="ECO:0000256" key="6">
    <source>
        <dbReference type="SAM" id="Phobius"/>
    </source>
</evidence>
<dbReference type="AlphaFoldDB" id="A0A1V6C9P4"/>
<dbReference type="PANTHER" id="PTHR37820">
    <property type="entry name" value="CELL DIVISION PROTEIN DIVIB"/>
    <property type="match status" value="1"/>
</dbReference>
<keyword evidence="5" id="KW-0131">Cell cycle</keyword>
<name>A0A1V6C9P4_UNCT6</name>
<evidence type="ECO:0000256" key="5">
    <source>
        <dbReference type="ARBA" id="ARBA00023306"/>
    </source>
</evidence>
<feature type="domain" description="POTRA" evidence="7">
    <location>
        <begin position="58"/>
        <end position="110"/>
    </location>
</feature>
<proteinExistence type="predicted"/>
<evidence type="ECO:0000256" key="4">
    <source>
        <dbReference type="ARBA" id="ARBA00022989"/>
    </source>
</evidence>
<evidence type="ECO:0000256" key="3">
    <source>
        <dbReference type="ARBA" id="ARBA00022692"/>
    </source>
</evidence>
<keyword evidence="2 8" id="KW-0132">Cell division</keyword>
<reference evidence="8" key="1">
    <citation type="submission" date="2017-02" db="EMBL/GenBank/DDBJ databases">
        <title>Delving into the versatile metabolic prowess of the omnipresent phylum Bacteroidetes.</title>
        <authorList>
            <person name="Nobu M.K."/>
            <person name="Mei R."/>
            <person name="Narihiro T."/>
            <person name="Kuroda K."/>
            <person name="Liu W.-T."/>
        </authorList>
    </citation>
    <scope>NUCLEOTIDE SEQUENCE</scope>
    <source>
        <strain evidence="8">ADurb.Bin131</strain>
    </source>
</reference>
<comment type="caution">
    <text evidence="8">The sequence shown here is derived from an EMBL/GenBank/DDBJ whole genome shotgun (WGS) entry which is preliminary data.</text>
</comment>
<keyword evidence="1" id="KW-1003">Cell membrane</keyword>
<sequence>MREKLIEEKRKRIKRWLSGFIILLVICIIICLRCFLPLWFKQLSIFKVKNIIVEPQIHSSFIRTYISIPESTCILYLDLEDIYKKIKQIYFIEDCSIEKHLPDTIFIKLKTRTPWVVVSDAKRAVIMDRQGFFLPLQENFRAWNIVGMDPGEIGKQTTEIEKLNILKEIEQWYNYYGIGNIFPVNTILIEDIDRIILTNSEGCVYIRGDGIQSQIETLKKVLVNCKKNNFQFEYIDMRFDQPYVKNKDVNTQPDVSAKGKIEKN</sequence>
<gene>
    <name evidence="8" type="ORF">BWX89_00864</name>
</gene>
<evidence type="ECO:0000256" key="1">
    <source>
        <dbReference type="ARBA" id="ARBA00022475"/>
    </source>
</evidence>